<proteinExistence type="predicted"/>
<evidence type="ECO:0000313" key="2">
    <source>
        <dbReference type="EMBL" id="TNN41720.1"/>
    </source>
</evidence>
<dbReference type="AlphaFoldDB" id="A0A4Z2FLE8"/>
<keyword evidence="2" id="KW-0808">Transferase</keyword>
<comment type="caution">
    <text evidence="2">The sequence shown here is derived from an EMBL/GenBank/DDBJ whole genome shotgun (WGS) entry which is preliminary data.</text>
</comment>
<reference evidence="2 3" key="1">
    <citation type="submission" date="2019-03" db="EMBL/GenBank/DDBJ databases">
        <title>First draft genome of Liparis tanakae, snailfish: a comprehensive survey of snailfish specific genes.</title>
        <authorList>
            <person name="Kim W."/>
            <person name="Song I."/>
            <person name="Jeong J.-H."/>
            <person name="Kim D."/>
            <person name="Kim S."/>
            <person name="Ryu S."/>
            <person name="Song J.Y."/>
            <person name="Lee S.K."/>
        </authorList>
    </citation>
    <scope>NUCLEOTIDE SEQUENCE [LARGE SCALE GENOMIC DNA]</scope>
    <source>
        <tissue evidence="2">Muscle</tissue>
    </source>
</reference>
<organism evidence="2 3">
    <name type="scientific">Liparis tanakae</name>
    <name type="common">Tanaka's snailfish</name>
    <dbReference type="NCBI Taxonomy" id="230148"/>
    <lineage>
        <taxon>Eukaryota</taxon>
        <taxon>Metazoa</taxon>
        <taxon>Chordata</taxon>
        <taxon>Craniata</taxon>
        <taxon>Vertebrata</taxon>
        <taxon>Euteleostomi</taxon>
        <taxon>Actinopterygii</taxon>
        <taxon>Neopterygii</taxon>
        <taxon>Teleostei</taxon>
        <taxon>Neoteleostei</taxon>
        <taxon>Acanthomorphata</taxon>
        <taxon>Eupercaria</taxon>
        <taxon>Perciformes</taxon>
        <taxon>Cottioidei</taxon>
        <taxon>Cottales</taxon>
        <taxon>Liparidae</taxon>
        <taxon>Liparis</taxon>
    </lineage>
</organism>
<dbReference type="Proteomes" id="UP000314294">
    <property type="component" value="Unassembled WGS sequence"/>
</dbReference>
<sequence length="100" mass="10731">MVALVTKLAASSLTVADLAGSPQRGVQSRYDAPECLSAQQSGIKPLRGFTCPNVQRMFGDVKSVKTGSVCWTIGCCLSYFYMLKTLNGPITRHSDDDGGR</sequence>
<dbReference type="GO" id="GO:0016740">
    <property type="term" value="F:transferase activity"/>
    <property type="evidence" value="ECO:0007669"/>
    <property type="project" value="UniProtKB-KW"/>
</dbReference>
<protein>
    <submittedName>
        <fullName evidence="2">Dolichyl-diphosphooligosaccharide--protein glycosyltransferase subunit STT3B</fullName>
    </submittedName>
</protein>
<name>A0A4Z2FLE8_9TELE</name>
<gene>
    <name evidence="2" type="primary">Stt3b_3</name>
    <name evidence="2" type="ORF">EYF80_048109</name>
</gene>
<dbReference type="EMBL" id="SRLO01001085">
    <property type="protein sequence ID" value="TNN41720.1"/>
    <property type="molecule type" value="Genomic_DNA"/>
</dbReference>
<feature type="chain" id="PRO_5021299550" evidence="1">
    <location>
        <begin position="17"/>
        <end position="100"/>
    </location>
</feature>
<accession>A0A4Z2FLE8</accession>
<keyword evidence="1" id="KW-0732">Signal</keyword>
<feature type="signal peptide" evidence="1">
    <location>
        <begin position="1"/>
        <end position="16"/>
    </location>
</feature>
<keyword evidence="3" id="KW-1185">Reference proteome</keyword>
<evidence type="ECO:0000313" key="3">
    <source>
        <dbReference type="Proteomes" id="UP000314294"/>
    </source>
</evidence>
<evidence type="ECO:0000256" key="1">
    <source>
        <dbReference type="SAM" id="SignalP"/>
    </source>
</evidence>